<protein>
    <recommendedName>
        <fullName evidence="3">HMA domain-containing protein</fullName>
    </recommendedName>
</protein>
<evidence type="ECO:0008006" key="3">
    <source>
        <dbReference type="Google" id="ProtNLM"/>
    </source>
</evidence>
<evidence type="ECO:0000313" key="2">
    <source>
        <dbReference type="Proteomes" id="UP001567538"/>
    </source>
</evidence>
<dbReference type="Proteomes" id="UP001567538">
    <property type="component" value="Unassembled WGS sequence"/>
</dbReference>
<reference evidence="1 2" key="1">
    <citation type="submission" date="2024-06" db="EMBL/GenBank/DDBJ databases">
        <title>A chromosome level genome sequence of Diviner's sage (Salvia divinorum).</title>
        <authorList>
            <person name="Ford S.A."/>
            <person name="Ro D.-K."/>
            <person name="Ness R.W."/>
            <person name="Phillips M.A."/>
        </authorList>
    </citation>
    <scope>NUCLEOTIDE SEQUENCE [LARGE SCALE GENOMIC DNA]</scope>
    <source>
        <strain evidence="1">SAF-2024a</strain>
        <tissue evidence="1">Leaf</tissue>
    </source>
</reference>
<organism evidence="1 2">
    <name type="scientific">Salvia divinorum</name>
    <name type="common">Maria pastora</name>
    <name type="synonym">Diviner's sage</name>
    <dbReference type="NCBI Taxonomy" id="28513"/>
    <lineage>
        <taxon>Eukaryota</taxon>
        <taxon>Viridiplantae</taxon>
        <taxon>Streptophyta</taxon>
        <taxon>Embryophyta</taxon>
        <taxon>Tracheophyta</taxon>
        <taxon>Spermatophyta</taxon>
        <taxon>Magnoliopsida</taxon>
        <taxon>eudicotyledons</taxon>
        <taxon>Gunneridae</taxon>
        <taxon>Pentapetalae</taxon>
        <taxon>asterids</taxon>
        <taxon>lamiids</taxon>
        <taxon>Lamiales</taxon>
        <taxon>Lamiaceae</taxon>
        <taxon>Nepetoideae</taxon>
        <taxon>Mentheae</taxon>
        <taxon>Salviinae</taxon>
        <taxon>Salvia</taxon>
        <taxon>Salvia subgen. Calosphace</taxon>
    </lineage>
</organism>
<name>A0ABD1IKU9_SALDI</name>
<dbReference type="EMBL" id="JBEAFC010000001">
    <property type="protein sequence ID" value="KAL1568458.1"/>
    <property type="molecule type" value="Genomic_DNA"/>
</dbReference>
<dbReference type="AlphaFoldDB" id="A0ABD1IKU9"/>
<proteinExistence type="predicted"/>
<sequence length="91" mass="9868">MSLVSRKVDDISVKAAGGSGGIRPHTTVAAVESLAIPLVEEVVFMADFRCSLCRERVAEIINKMNGETQSLVISVVEKTVTLTLTHSKRRL</sequence>
<gene>
    <name evidence="1" type="ORF">AAHA92_00073</name>
</gene>
<comment type="caution">
    <text evidence="1">The sequence shown here is derived from an EMBL/GenBank/DDBJ whole genome shotgun (WGS) entry which is preliminary data.</text>
</comment>
<keyword evidence="2" id="KW-1185">Reference proteome</keyword>
<accession>A0ABD1IKU9</accession>
<evidence type="ECO:0000313" key="1">
    <source>
        <dbReference type="EMBL" id="KAL1568458.1"/>
    </source>
</evidence>